<comment type="catalytic activity">
    <reaction evidence="2">
        <text>4-amino-2-methyl-5-(phosphooxymethyl)pyrimidine + ATP = 4-amino-2-methyl-5-(diphosphooxymethyl)pyrimidine + ADP</text>
        <dbReference type="Rhea" id="RHEA:19893"/>
        <dbReference type="ChEBI" id="CHEBI:30616"/>
        <dbReference type="ChEBI" id="CHEBI:57841"/>
        <dbReference type="ChEBI" id="CHEBI:58354"/>
        <dbReference type="ChEBI" id="CHEBI:456216"/>
        <dbReference type="EC" id="2.7.4.7"/>
    </reaction>
</comment>
<dbReference type="GO" id="GO:0005829">
    <property type="term" value="C:cytosol"/>
    <property type="evidence" value="ECO:0007669"/>
    <property type="project" value="TreeGrafter"/>
</dbReference>
<accession>A0A512HYB3</accession>
<evidence type="ECO:0000256" key="3">
    <source>
        <dbReference type="ARBA" id="ARBA00003848"/>
    </source>
</evidence>
<evidence type="ECO:0000313" key="13">
    <source>
        <dbReference type="EMBL" id="GEO90370.1"/>
    </source>
</evidence>
<dbReference type="NCBIfam" id="TIGR00097">
    <property type="entry name" value="HMP-P_kinase"/>
    <property type="match status" value="1"/>
</dbReference>
<evidence type="ECO:0000259" key="12">
    <source>
        <dbReference type="Pfam" id="PF08543"/>
    </source>
</evidence>
<sequence>MTPRVLSVAGTDPTGGAGIQADLKTIGALGGYAMAVVTALVAQNTRGVRSVHVPPVSFLTEQLEAVSDDVEIDAVKLGMLHSTPLIDAVATWLDRVRPPVVVLDPVMVATSGDRLLDEEAEAAIRRLCHHVDLVTPNLPELAVLTERAPATTWDDAVGQATDLATASGATVLLKGGHLAGAACDDAIVTADAIHSVPGRRVRSTSTHGTGCTLSSAMATLAASGTPWPEALHRAKAWLTEAIDHGAALRVGQGNGPVDHFHALRAQPSGTTGWSTWMWEESADVRARVEACDFVRRLGDGSLEPERFARYLAQDALYLGEYARWLVRAGSLATGADERLFWTRAAASALSEEERLHRHWVGEPAEPGPATRAYLDHLRATAHGGGHGELVAALLPCYWLYADLGARLVLGDHPAHPYTQWLRLYADPTFAAAARTARDLVDRAADAATPAERARMRSAFARSMVCELAFFEAAGPPPLSDARPAAAGSSSASPGRRVAGR</sequence>
<dbReference type="GO" id="GO:0005524">
    <property type="term" value="F:ATP binding"/>
    <property type="evidence" value="ECO:0007669"/>
    <property type="project" value="UniProtKB-KW"/>
</dbReference>
<dbReference type="Gene3D" id="3.40.1190.20">
    <property type="match status" value="1"/>
</dbReference>
<evidence type="ECO:0000256" key="6">
    <source>
        <dbReference type="ARBA" id="ARBA00022741"/>
    </source>
</evidence>
<dbReference type="InterPro" id="IPR004305">
    <property type="entry name" value="Thiaminase-2/PQQC"/>
</dbReference>
<evidence type="ECO:0000256" key="1">
    <source>
        <dbReference type="ARBA" id="ARBA00000151"/>
    </source>
</evidence>
<dbReference type="RefSeq" id="WP_146828260.1">
    <property type="nucleotide sequence ID" value="NZ_BAAAYQ010000001.1"/>
</dbReference>
<dbReference type="InterPro" id="IPR013749">
    <property type="entry name" value="PM/HMP-P_kinase-1"/>
</dbReference>
<proteinExistence type="predicted"/>
<dbReference type="GO" id="GO:0009228">
    <property type="term" value="P:thiamine biosynthetic process"/>
    <property type="evidence" value="ECO:0007669"/>
    <property type="project" value="UniProtKB-KW"/>
</dbReference>
<name>A0A512HYB3_9ACTN</name>
<protein>
    <submittedName>
        <fullName evidence="13">Bifunctional hydroxymethylpyrimidine kinase/phosphomethylpyrimidine kinase</fullName>
    </submittedName>
</protein>
<evidence type="ECO:0000256" key="5">
    <source>
        <dbReference type="ARBA" id="ARBA00022679"/>
    </source>
</evidence>
<evidence type="ECO:0000256" key="2">
    <source>
        <dbReference type="ARBA" id="ARBA00000565"/>
    </source>
</evidence>
<dbReference type="Proteomes" id="UP000321769">
    <property type="component" value="Unassembled WGS sequence"/>
</dbReference>
<feature type="domain" description="Pyridoxamine kinase/Phosphomethylpyrimidine kinase" evidence="12">
    <location>
        <begin position="12"/>
        <end position="258"/>
    </location>
</feature>
<feature type="compositionally biased region" description="Low complexity" evidence="10">
    <location>
        <begin position="481"/>
        <end position="500"/>
    </location>
</feature>
<dbReference type="SUPFAM" id="SSF53613">
    <property type="entry name" value="Ribokinase-like"/>
    <property type="match status" value="1"/>
</dbReference>
<dbReference type="Gene3D" id="1.20.910.10">
    <property type="entry name" value="Heme oxygenase-like"/>
    <property type="match status" value="1"/>
</dbReference>
<dbReference type="InterPro" id="IPR016084">
    <property type="entry name" value="Haem_Oase-like_multi-hlx"/>
</dbReference>
<dbReference type="GO" id="GO:0008902">
    <property type="term" value="F:hydroxymethylpyrimidine kinase activity"/>
    <property type="evidence" value="ECO:0007669"/>
    <property type="project" value="UniProtKB-EC"/>
</dbReference>
<dbReference type="InterPro" id="IPR029056">
    <property type="entry name" value="Ribokinase-like"/>
</dbReference>
<comment type="caution">
    <text evidence="13">The sequence shown here is derived from an EMBL/GenBank/DDBJ whole genome shotgun (WGS) entry which is preliminary data.</text>
</comment>
<dbReference type="SUPFAM" id="SSF48613">
    <property type="entry name" value="Heme oxygenase-like"/>
    <property type="match status" value="1"/>
</dbReference>
<keyword evidence="5" id="KW-0808">Transferase</keyword>
<dbReference type="PANTHER" id="PTHR20858:SF17">
    <property type="entry name" value="HYDROXYMETHYLPYRIMIDINE_PHOSPHOMETHYLPYRIMIDINE KINASE THI20-RELATED"/>
    <property type="match status" value="1"/>
</dbReference>
<dbReference type="Pfam" id="PF03070">
    <property type="entry name" value="TENA_THI-4"/>
    <property type="match status" value="1"/>
</dbReference>
<gene>
    <name evidence="13" type="primary">theD</name>
    <name evidence="13" type="ORF">AFL01nite_26970</name>
</gene>
<evidence type="ECO:0000256" key="4">
    <source>
        <dbReference type="ARBA" id="ARBA00004769"/>
    </source>
</evidence>
<evidence type="ECO:0000259" key="11">
    <source>
        <dbReference type="Pfam" id="PF03070"/>
    </source>
</evidence>
<dbReference type="CDD" id="cd19365">
    <property type="entry name" value="TenA_C-like"/>
    <property type="match status" value="1"/>
</dbReference>
<comment type="catalytic activity">
    <reaction evidence="1">
        <text>4-amino-5-hydroxymethyl-2-methylpyrimidine + ATP = 4-amino-2-methyl-5-(phosphooxymethyl)pyrimidine + ADP + H(+)</text>
        <dbReference type="Rhea" id="RHEA:23096"/>
        <dbReference type="ChEBI" id="CHEBI:15378"/>
        <dbReference type="ChEBI" id="CHEBI:16892"/>
        <dbReference type="ChEBI" id="CHEBI:30616"/>
        <dbReference type="ChEBI" id="CHEBI:58354"/>
        <dbReference type="ChEBI" id="CHEBI:456216"/>
        <dbReference type="EC" id="2.7.1.49"/>
    </reaction>
</comment>
<organism evidence="13 14">
    <name type="scientific">Aeromicrobium flavum</name>
    <dbReference type="NCBI Taxonomy" id="416568"/>
    <lineage>
        <taxon>Bacteria</taxon>
        <taxon>Bacillati</taxon>
        <taxon>Actinomycetota</taxon>
        <taxon>Actinomycetes</taxon>
        <taxon>Propionibacteriales</taxon>
        <taxon>Nocardioidaceae</taxon>
        <taxon>Aeromicrobium</taxon>
    </lineage>
</organism>
<evidence type="ECO:0000256" key="7">
    <source>
        <dbReference type="ARBA" id="ARBA00022777"/>
    </source>
</evidence>
<keyword evidence="9" id="KW-0784">Thiamine biosynthesis</keyword>
<comment type="pathway">
    <text evidence="4">Cofactor biosynthesis; thiamine diphosphate biosynthesis; 4-amino-2-methyl-5-diphosphomethylpyrimidine from 5-amino-1-(5-phospho-D-ribosyl)imidazole: step 3/3.</text>
</comment>
<evidence type="ECO:0000256" key="8">
    <source>
        <dbReference type="ARBA" id="ARBA00022840"/>
    </source>
</evidence>
<keyword evidence="14" id="KW-1185">Reference proteome</keyword>
<keyword evidence="6" id="KW-0547">Nucleotide-binding</keyword>
<dbReference type="UniPathway" id="UPA00060">
    <property type="reaction ID" value="UER00138"/>
</dbReference>
<dbReference type="AlphaFoldDB" id="A0A512HYB3"/>
<reference evidence="13 14" key="1">
    <citation type="submission" date="2019-07" db="EMBL/GenBank/DDBJ databases">
        <title>Whole genome shotgun sequence of Aeromicrobium flavum NBRC 107625.</title>
        <authorList>
            <person name="Hosoyama A."/>
            <person name="Uohara A."/>
            <person name="Ohji S."/>
            <person name="Ichikawa N."/>
        </authorList>
    </citation>
    <scope>NUCLEOTIDE SEQUENCE [LARGE SCALE GENOMIC DNA]</scope>
    <source>
        <strain evidence="13 14">NBRC 107625</strain>
    </source>
</reference>
<dbReference type="InterPro" id="IPR004399">
    <property type="entry name" value="HMP/HMP-P_kinase_dom"/>
</dbReference>
<evidence type="ECO:0000256" key="9">
    <source>
        <dbReference type="ARBA" id="ARBA00022977"/>
    </source>
</evidence>
<feature type="region of interest" description="Disordered" evidence="10">
    <location>
        <begin position="478"/>
        <end position="500"/>
    </location>
</feature>
<dbReference type="GO" id="GO:0009229">
    <property type="term" value="P:thiamine diphosphate biosynthetic process"/>
    <property type="evidence" value="ECO:0007669"/>
    <property type="project" value="UniProtKB-UniPathway"/>
</dbReference>
<dbReference type="CDD" id="cd01169">
    <property type="entry name" value="HMPP_kinase"/>
    <property type="match status" value="1"/>
</dbReference>
<comment type="function">
    <text evidence="3">Catalyzes the phosphorylation of hydroxymethylpyrimidine phosphate (HMP-P) to HMP-PP, and of HMP to HMP-P.</text>
</comment>
<dbReference type="FunFam" id="3.40.1190.20:FF:000003">
    <property type="entry name" value="Phosphomethylpyrimidine kinase ThiD"/>
    <property type="match status" value="1"/>
</dbReference>
<dbReference type="EMBL" id="BJZQ01000018">
    <property type="protein sequence ID" value="GEO90370.1"/>
    <property type="molecule type" value="Genomic_DNA"/>
</dbReference>
<evidence type="ECO:0000313" key="14">
    <source>
        <dbReference type="Proteomes" id="UP000321769"/>
    </source>
</evidence>
<dbReference type="Pfam" id="PF08543">
    <property type="entry name" value="Phos_pyr_kin"/>
    <property type="match status" value="1"/>
</dbReference>
<dbReference type="GO" id="GO:0008972">
    <property type="term" value="F:phosphomethylpyrimidine kinase activity"/>
    <property type="evidence" value="ECO:0007669"/>
    <property type="project" value="UniProtKB-EC"/>
</dbReference>
<dbReference type="OrthoDB" id="34166at2"/>
<keyword evidence="8" id="KW-0067">ATP-binding</keyword>
<keyword evidence="7 13" id="KW-0418">Kinase</keyword>
<evidence type="ECO:0000256" key="10">
    <source>
        <dbReference type="SAM" id="MobiDB-lite"/>
    </source>
</evidence>
<dbReference type="PANTHER" id="PTHR20858">
    <property type="entry name" value="PHOSPHOMETHYLPYRIMIDINE KINASE"/>
    <property type="match status" value="1"/>
</dbReference>
<feature type="domain" description="Thiaminase-2/PQQC" evidence="11">
    <location>
        <begin position="293"/>
        <end position="472"/>
    </location>
</feature>